<evidence type="ECO:0000313" key="3">
    <source>
        <dbReference type="EMBL" id="PIK58957.1"/>
    </source>
</evidence>
<reference evidence="3 4" key="1">
    <citation type="journal article" date="2017" name="PLoS Biol.">
        <title>The sea cucumber genome provides insights into morphological evolution and visceral regeneration.</title>
        <authorList>
            <person name="Zhang X."/>
            <person name="Sun L."/>
            <person name="Yuan J."/>
            <person name="Sun Y."/>
            <person name="Gao Y."/>
            <person name="Zhang L."/>
            <person name="Li S."/>
            <person name="Dai H."/>
            <person name="Hamel J.F."/>
            <person name="Liu C."/>
            <person name="Yu Y."/>
            <person name="Liu S."/>
            <person name="Lin W."/>
            <person name="Guo K."/>
            <person name="Jin S."/>
            <person name="Xu P."/>
            <person name="Storey K.B."/>
            <person name="Huan P."/>
            <person name="Zhang T."/>
            <person name="Zhou Y."/>
            <person name="Zhang J."/>
            <person name="Lin C."/>
            <person name="Li X."/>
            <person name="Xing L."/>
            <person name="Huo D."/>
            <person name="Sun M."/>
            <person name="Wang L."/>
            <person name="Mercier A."/>
            <person name="Li F."/>
            <person name="Yang H."/>
            <person name="Xiang J."/>
        </authorList>
    </citation>
    <scope>NUCLEOTIDE SEQUENCE [LARGE SCALE GENOMIC DNA]</scope>
    <source>
        <strain evidence="3">Shaxun</strain>
        <tissue evidence="3">Muscle</tissue>
    </source>
</reference>
<feature type="compositionally biased region" description="Polar residues" evidence="1">
    <location>
        <begin position="229"/>
        <end position="240"/>
    </location>
</feature>
<sequence length="240" mass="27148">MRKCVRKGESTSLECVVEPEYNASPVWIFNNKVIYTKSLPYAPQDIGIDNVCGEIVNNTHSNLYIHQFQATNEGNYKCSINHKHYSEYVLKLIDDSSQPTNSTSQLQLHVNLNSSVHEGIVFFPKGENVFLNCLFSIPGNASLHWTMQTTVEENEGERKNFQRNNYETCYIEAQLSFTLVENINVTCHVTQEGFGSLQGNVTISISIRTNNSSEIPQAEGPPASRNSRRSQYWKSIESIS</sequence>
<keyword evidence="4" id="KW-1185">Reference proteome</keyword>
<proteinExistence type="predicted"/>
<evidence type="ECO:0000313" key="4">
    <source>
        <dbReference type="Proteomes" id="UP000230750"/>
    </source>
</evidence>
<accession>A0A2G8LFE6</accession>
<name>A0A2G8LFE6_STIJA</name>
<comment type="caution">
    <text evidence="3">The sequence shown here is derived from an EMBL/GenBank/DDBJ whole genome shotgun (WGS) entry which is preliminary data.</text>
</comment>
<dbReference type="Proteomes" id="UP000230750">
    <property type="component" value="Unassembled WGS sequence"/>
</dbReference>
<dbReference type="InterPro" id="IPR036179">
    <property type="entry name" value="Ig-like_dom_sf"/>
</dbReference>
<dbReference type="Gene3D" id="2.60.40.10">
    <property type="entry name" value="Immunoglobulins"/>
    <property type="match status" value="1"/>
</dbReference>
<evidence type="ECO:0000256" key="1">
    <source>
        <dbReference type="SAM" id="MobiDB-lite"/>
    </source>
</evidence>
<protein>
    <recommendedName>
        <fullName evidence="2">Ig-like domain-containing protein</fullName>
    </recommendedName>
</protein>
<dbReference type="InterPro" id="IPR013783">
    <property type="entry name" value="Ig-like_fold"/>
</dbReference>
<organism evidence="3 4">
    <name type="scientific">Stichopus japonicus</name>
    <name type="common">Sea cucumber</name>
    <dbReference type="NCBI Taxonomy" id="307972"/>
    <lineage>
        <taxon>Eukaryota</taxon>
        <taxon>Metazoa</taxon>
        <taxon>Echinodermata</taxon>
        <taxon>Eleutherozoa</taxon>
        <taxon>Echinozoa</taxon>
        <taxon>Holothuroidea</taxon>
        <taxon>Aspidochirotacea</taxon>
        <taxon>Aspidochirotida</taxon>
        <taxon>Stichopodidae</taxon>
        <taxon>Apostichopus</taxon>
    </lineage>
</organism>
<feature type="domain" description="Ig-like" evidence="2">
    <location>
        <begin position="1"/>
        <end position="94"/>
    </location>
</feature>
<gene>
    <name evidence="3" type="ORF">BSL78_04124</name>
</gene>
<feature type="region of interest" description="Disordered" evidence="1">
    <location>
        <begin position="212"/>
        <end position="240"/>
    </location>
</feature>
<dbReference type="EMBL" id="MRZV01000097">
    <property type="protein sequence ID" value="PIK58957.1"/>
    <property type="molecule type" value="Genomic_DNA"/>
</dbReference>
<dbReference type="SUPFAM" id="SSF48726">
    <property type="entry name" value="Immunoglobulin"/>
    <property type="match status" value="2"/>
</dbReference>
<dbReference type="PROSITE" id="PS50835">
    <property type="entry name" value="IG_LIKE"/>
    <property type="match status" value="1"/>
</dbReference>
<dbReference type="InterPro" id="IPR007110">
    <property type="entry name" value="Ig-like_dom"/>
</dbReference>
<evidence type="ECO:0000259" key="2">
    <source>
        <dbReference type="PROSITE" id="PS50835"/>
    </source>
</evidence>
<dbReference type="AlphaFoldDB" id="A0A2G8LFE6"/>